<evidence type="ECO:0000256" key="7">
    <source>
        <dbReference type="ARBA" id="ARBA00023027"/>
    </source>
</evidence>
<dbReference type="RefSeq" id="WP_198127478.1">
    <property type="nucleotide sequence ID" value="NZ_JAECZC010000066.1"/>
</dbReference>
<keyword evidence="4" id="KW-0274">FAD</keyword>
<dbReference type="PRINTS" id="PR00411">
    <property type="entry name" value="PNDRDTASEI"/>
</dbReference>
<reference evidence="12 13" key="1">
    <citation type="journal article" date="2021" name="Int. J. Syst. Evol. Microbiol.">
        <title>Amazonocrinis nigriterrae gen. nov., sp. nov., Atlanticothrix silvestris gen. nov., sp. nov. and Dendronalium phyllosphericum gen. nov., sp. nov., nostocacean cyanobacteria from Brazilian environments.</title>
        <authorList>
            <person name="Alvarenga D.O."/>
            <person name="Andreote A.P.D."/>
            <person name="Branco L.H.Z."/>
            <person name="Delbaje E."/>
            <person name="Cruz R.B."/>
            <person name="Varani A.M."/>
            <person name="Fiore M.F."/>
        </authorList>
    </citation>
    <scope>NUCLEOTIDE SEQUENCE [LARGE SCALE GENOMIC DNA]</scope>
    <source>
        <strain evidence="12 13">CENA67</strain>
    </source>
</reference>
<sequence>MVDRLENKPPHQVVIVGGGFGGLYTAKALAKAPVEVTLIDKRNFHLFQPLLYQVATGTLSPADISSPLRAVLSKSKNTKVLLGEVSDIDLEVQKVILGDEAIAYDTLIVATGAKHSYFGKDNWEEFAPGLKTVEDAIEMRRRIFTAFEAAEKETEKEKRRAWLTFVIVGGGPTGVELAGAIAELAYQTLKEDFRNIDTSETRILLLEGMDRILPPFAPELSQAAEDSLKQLGVVVQTKTLVTNIENDIVTVKQGDEVREIASKTVLWAAGVKASPMGKVLAERTGVECDRAGRIIVEPDLSIKGHGNIFVIGDLANFSHQNGKPLPGVAPVAMQEGEYVATLIQQRLQGKTLPQFAYSDRGSLAMIGQNSAVVDLGFIKLKGFFAWLFWLLIHVYFLIEFDNKLIVMIQWAWNYITRNRGARLITGQESLSQVGTNNINSYYTPAENRQPVNV</sequence>
<evidence type="ECO:0000256" key="2">
    <source>
        <dbReference type="ARBA" id="ARBA00012637"/>
    </source>
</evidence>
<dbReference type="PRINTS" id="PR00368">
    <property type="entry name" value="FADPNR"/>
</dbReference>
<dbReference type="InterPro" id="IPR054585">
    <property type="entry name" value="NDH2-like_C"/>
</dbReference>
<keyword evidence="9" id="KW-1133">Transmembrane helix</keyword>
<evidence type="ECO:0000259" key="11">
    <source>
        <dbReference type="Pfam" id="PF22366"/>
    </source>
</evidence>
<dbReference type="AlphaFoldDB" id="A0A8J7I0C8"/>
<dbReference type="PANTHER" id="PTHR43706">
    <property type="entry name" value="NADH DEHYDROGENASE"/>
    <property type="match status" value="1"/>
</dbReference>
<keyword evidence="9" id="KW-0812">Transmembrane</keyword>
<dbReference type="EMBL" id="JAECZC010000066">
    <property type="protein sequence ID" value="MBH8565689.1"/>
    <property type="molecule type" value="Genomic_DNA"/>
</dbReference>
<evidence type="ECO:0000313" key="12">
    <source>
        <dbReference type="EMBL" id="MBH8565689.1"/>
    </source>
</evidence>
<dbReference type="Gene3D" id="3.50.50.100">
    <property type="match status" value="1"/>
</dbReference>
<gene>
    <name evidence="12" type="ORF">I8748_26540</name>
</gene>
<dbReference type="Pfam" id="PF07992">
    <property type="entry name" value="Pyr_redox_2"/>
    <property type="match status" value="1"/>
</dbReference>
<evidence type="ECO:0000259" key="10">
    <source>
        <dbReference type="Pfam" id="PF07992"/>
    </source>
</evidence>
<feature type="domain" description="External alternative NADH-ubiquinone oxidoreductase-like C-terminal" evidence="11">
    <location>
        <begin position="360"/>
        <end position="415"/>
    </location>
</feature>
<evidence type="ECO:0000256" key="1">
    <source>
        <dbReference type="ARBA" id="ARBA00005272"/>
    </source>
</evidence>
<evidence type="ECO:0000256" key="6">
    <source>
        <dbReference type="ARBA" id="ARBA00023002"/>
    </source>
</evidence>
<keyword evidence="3" id="KW-0285">Flavoprotein</keyword>
<dbReference type="SUPFAM" id="SSF51905">
    <property type="entry name" value="FAD/NAD(P)-binding domain"/>
    <property type="match status" value="1"/>
</dbReference>
<keyword evidence="13" id="KW-1185">Reference proteome</keyword>
<comment type="catalytic activity">
    <reaction evidence="8">
        <text>a quinone + NADH + H(+) = a quinol + NAD(+)</text>
        <dbReference type="Rhea" id="RHEA:46160"/>
        <dbReference type="ChEBI" id="CHEBI:15378"/>
        <dbReference type="ChEBI" id="CHEBI:24646"/>
        <dbReference type="ChEBI" id="CHEBI:57540"/>
        <dbReference type="ChEBI" id="CHEBI:57945"/>
        <dbReference type="ChEBI" id="CHEBI:132124"/>
        <dbReference type="EC" id="1.6.5.9"/>
    </reaction>
</comment>
<dbReference type="InterPro" id="IPR023753">
    <property type="entry name" value="FAD/NAD-binding_dom"/>
</dbReference>
<feature type="domain" description="FAD/NAD(P)-binding" evidence="10">
    <location>
        <begin position="12"/>
        <end position="336"/>
    </location>
</feature>
<evidence type="ECO:0000313" key="13">
    <source>
        <dbReference type="Proteomes" id="UP000632766"/>
    </source>
</evidence>
<dbReference type="Proteomes" id="UP000632766">
    <property type="component" value="Unassembled WGS sequence"/>
</dbReference>
<feature type="transmembrane region" description="Helical" evidence="9">
    <location>
        <begin position="383"/>
        <end position="400"/>
    </location>
</feature>
<comment type="similarity">
    <text evidence="1">Belongs to the NADH dehydrogenase family.</text>
</comment>
<dbReference type="GO" id="GO:0050136">
    <property type="term" value="F:NADH dehydrogenase (quinone) (non-electrogenic) activity"/>
    <property type="evidence" value="ECO:0007669"/>
    <property type="project" value="UniProtKB-EC"/>
</dbReference>
<evidence type="ECO:0000256" key="8">
    <source>
        <dbReference type="ARBA" id="ARBA00047599"/>
    </source>
</evidence>
<accession>A0A8J7I0C8</accession>
<keyword evidence="7" id="KW-0520">NAD</keyword>
<evidence type="ECO:0000256" key="5">
    <source>
        <dbReference type="ARBA" id="ARBA00022946"/>
    </source>
</evidence>
<keyword evidence="9" id="KW-0472">Membrane</keyword>
<dbReference type="EC" id="1.6.5.9" evidence="2"/>
<keyword evidence="6" id="KW-0560">Oxidoreductase</keyword>
<dbReference type="Pfam" id="PF22366">
    <property type="entry name" value="NDH2_C"/>
    <property type="match status" value="1"/>
</dbReference>
<protein>
    <recommendedName>
        <fullName evidence="2">NADH:ubiquinone reductase (non-electrogenic)</fullName>
        <ecNumber evidence="2">1.6.5.9</ecNumber>
    </recommendedName>
</protein>
<dbReference type="InterPro" id="IPR036188">
    <property type="entry name" value="FAD/NAD-bd_sf"/>
</dbReference>
<proteinExistence type="inferred from homology"/>
<organism evidence="12 13">
    <name type="scientific">Amazonocrinis nigriterrae CENA67</name>
    <dbReference type="NCBI Taxonomy" id="2794033"/>
    <lineage>
        <taxon>Bacteria</taxon>
        <taxon>Bacillati</taxon>
        <taxon>Cyanobacteriota</taxon>
        <taxon>Cyanophyceae</taxon>
        <taxon>Nostocales</taxon>
        <taxon>Nostocaceae</taxon>
        <taxon>Amazonocrinis</taxon>
        <taxon>Amazonocrinis nigriterrae</taxon>
    </lineage>
</organism>
<dbReference type="InterPro" id="IPR045024">
    <property type="entry name" value="NDH-2"/>
</dbReference>
<name>A0A8J7I0C8_9NOST</name>
<evidence type="ECO:0000256" key="3">
    <source>
        <dbReference type="ARBA" id="ARBA00022630"/>
    </source>
</evidence>
<keyword evidence="5" id="KW-0809">Transit peptide</keyword>
<evidence type="ECO:0000256" key="9">
    <source>
        <dbReference type="SAM" id="Phobius"/>
    </source>
</evidence>
<comment type="caution">
    <text evidence="12">The sequence shown here is derived from an EMBL/GenBank/DDBJ whole genome shotgun (WGS) entry which is preliminary data.</text>
</comment>
<dbReference type="PANTHER" id="PTHR43706:SF47">
    <property type="entry name" value="EXTERNAL NADH-UBIQUINONE OXIDOREDUCTASE 1, MITOCHONDRIAL-RELATED"/>
    <property type="match status" value="1"/>
</dbReference>
<evidence type="ECO:0000256" key="4">
    <source>
        <dbReference type="ARBA" id="ARBA00022827"/>
    </source>
</evidence>